<dbReference type="InterPro" id="IPR000182">
    <property type="entry name" value="GNAT_dom"/>
</dbReference>
<evidence type="ECO:0000256" key="1">
    <source>
        <dbReference type="SAM" id="MobiDB-lite"/>
    </source>
</evidence>
<gene>
    <name evidence="3" type="ORF">G9H71_13950</name>
</gene>
<feature type="domain" description="N-acetyltransferase" evidence="2">
    <location>
        <begin position="1"/>
        <end position="141"/>
    </location>
</feature>
<dbReference type="Proteomes" id="UP000800981">
    <property type="component" value="Unassembled WGS sequence"/>
</dbReference>
<dbReference type="CDD" id="cd04301">
    <property type="entry name" value="NAT_SF"/>
    <property type="match status" value="1"/>
</dbReference>
<evidence type="ECO:0000313" key="3">
    <source>
        <dbReference type="EMBL" id="NHC14887.1"/>
    </source>
</evidence>
<evidence type="ECO:0000259" key="2">
    <source>
        <dbReference type="PROSITE" id="PS51186"/>
    </source>
</evidence>
<reference evidence="3 4" key="1">
    <citation type="submission" date="2020-03" db="EMBL/GenBank/DDBJ databases">
        <title>Two novel Motilibacter sp.</title>
        <authorList>
            <person name="Liu S."/>
        </authorList>
    </citation>
    <scope>NUCLEOTIDE SEQUENCE [LARGE SCALE GENOMIC DNA]</scope>
    <source>
        <strain evidence="3 4">E257</strain>
    </source>
</reference>
<protein>
    <submittedName>
        <fullName evidence="3">GNAT family N-acetyltransferase</fullName>
    </submittedName>
</protein>
<comment type="caution">
    <text evidence="3">The sequence shown here is derived from an EMBL/GenBank/DDBJ whole genome shotgun (WGS) entry which is preliminary data.</text>
</comment>
<dbReference type="SUPFAM" id="SSF55729">
    <property type="entry name" value="Acyl-CoA N-acyltransferases (Nat)"/>
    <property type="match status" value="1"/>
</dbReference>
<organism evidence="3 4">
    <name type="scientific">Motilibacter deserti</name>
    <dbReference type="NCBI Taxonomy" id="2714956"/>
    <lineage>
        <taxon>Bacteria</taxon>
        <taxon>Bacillati</taxon>
        <taxon>Actinomycetota</taxon>
        <taxon>Actinomycetes</taxon>
        <taxon>Motilibacterales</taxon>
        <taxon>Motilibacteraceae</taxon>
        <taxon>Motilibacter</taxon>
    </lineage>
</organism>
<proteinExistence type="predicted"/>
<feature type="region of interest" description="Disordered" evidence="1">
    <location>
        <begin position="119"/>
        <end position="141"/>
    </location>
</feature>
<evidence type="ECO:0000313" key="4">
    <source>
        <dbReference type="Proteomes" id="UP000800981"/>
    </source>
</evidence>
<accession>A0ABX0GVQ8</accession>
<dbReference type="PROSITE" id="PS51186">
    <property type="entry name" value="GNAT"/>
    <property type="match status" value="1"/>
</dbReference>
<dbReference type="InterPro" id="IPR016181">
    <property type="entry name" value="Acyl_CoA_acyltransferase"/>
</dbReference>
<dbReference type="Gene3D" id="3.40.630.30">
    <property type="match status" value="1"/>
</dbReference>
<sequence length="141" mass="14140">MPSVEGPPGWTPQRRDAFLTFHRARALATPPVETVYAVVVDGRVCGAARLEPPPGPGATVEAGIWLGRSCRGRGVGGRALQLLAAQARGAGAVGLVAVTTAGNAGALGALRQVGASLSPAHAPGTPVPEPAARVDARLDLS</sequence>
<feature type="compositionally biased region" description="Basic and acidic residues" evidence="1">
    <location>
        <begin position="132"/>
        <end position="141"/>
    </location>
</feature>
<name>A0ABX0GVQ8_9ACTN</name>
<dbReference type="EMBL" id="JAANNP010000012">
    <property type="protein sequence ID" value="NHC14887.1"/>
    <property type="molecule type" value="Genomic_DNA"/>
</dbReference>
<dbReference type="Pfam" id="PF00583">
    <property type="entry name" value="Acetyltransf_1"/>
    <property type="match status" value="1"/>
</dbReference>
<keyword evidence="4" id="KW-1185">Reference proteome</keyword>